<evidence type="ECO:0000313" key="3">
    <source>
        <dbReference type="EMBL" id="SJK84865.1"/>
    </source>
</evidence>
<accession>A0A1N5UN33</accession>
<dbReference type="Pfam" id="PF05168">
    <property type="entry name" value="HEPN"/>
    <property type="match status" value="1"/>
</dbReference>
<dbReference type="OrthoDB" id="359241at2157"/>
<reference evidence="4" key="3">
    <citation type="submission" date="2016-06" db="EMBL/GenBank/DDBJ databases">
        <authorList>
            <person name="Toshchakov V.S."/>
        </authorList>
    </citation>
    <scope>NUCLEOTIDE SEQUENCE [LARGE SCALE GENOMIC DNA]</scope>
    <source>
        <strain>PM4 (JCM 30641</strain>
        <strain evidence="4">\VKM B-2940)</strain>
    </source>
</reference>
<dbReference type="GeneID" id="41588292"/>
<keyword evidence="4" id="KW-1185">Reference proteome</keyword>
<dbReference type="STRING" id="1673428.CPM_1047"/>
<reference evidence="2 5" key="1">
    <citation type="submission" date="2016-04" db="EMBL/GenBank/DDBJ databases">
        <authorList>
            <person name="Evans L.H."/>
            <person name="Alamgir A."/>
            <person name="Owens N."/>
            <person name="Weber N.D."/>
            <person name="Virtaneva K."/>
            <person name="Barbian K."/>
            <person name="Babar A."/>
            <person name="Rosenke K."/>
        </authorList>
    </citation>
    <scope>NUCLEOTIDE SEQUENCE [LARGE SCALE GENOMIC DNA]</scope>
    <source>
        <strain evidence="2">S5</strain>
        <strain evidence="5">S5(T) (JCM 30642 \VKM B-2941)</strain>
    </source>
</reference>
<dbReference type="KEGG" id="cdiv:CPM_1047"/>
<dbReference type="AlphaFoldDB" id="A0A1N5UN33"/>
<dbReference type="Proteomes" id="UP000195607">
    <property type="component" value="Chromosome I"/>
</dbReference>
<dbReference type="EMBL" id="LT719092">
    <property type="protein sequence ID" value="SJK84865.1"/>
    <property type="molecule type" value="Genomic_DNA"/>
</dbReference>
<sequence length="135" mass="15740">MTSYLDEDEFNRWMKNAKTTLRSAENDNSSKFYNWACFKAQQASEYAIKAYLRGTGMSSFGHSVSLLLKDLDFDKNLIDLAKKIDKYYIPTRYTDVWSEGTPDDYYTVEDANDAILCSQTIIKEVEAKWKLLKRE</sequence>
<gene>
    <name evidence="3" type="ORF">CPM_1047</name>
    <name evidence="2" type="ORF">CSP5_1031</name>
</gene>
<dbReference type="RefSeq" id="WP_077076282.1">
    <property type="nucleotide sequence ID" value="NZ_LT671858.1"/>
</dbReference>
<feature type="domain" description="HEPN" evidence="1">
    <location>
        <begin position="14"/>
        <end position="121"/>
    </location>
</feature>
<name>A0A1N5UN33_9ARCH</name>
<dbReference type="SUPFAM" id="SSF81593">
    <property type="entry name" value="Nucleotidyltransferase substrate binding subunit/domain"/>
    <property type="match status" value="1"/>
</dbReference>
<dbReference type="Gene3D" id="1.20.120.330">
    <property type="entry name" value="Nucleotidyltransferases domain 2"/>
    <property type="match status" value="1"/>
</dbReference>
<dbReference type="PROSITE" id="PS50910">
    <property type="entry name" value="HEPN"/>
    <property type="match status" value="1"/>
</dbReference>
<reference evidence="3" key="2">
    <citation type="submission" date="2016-06" db="EMBL/GenBank/DDBJ databases">
        <authorList>
            <person name="Olsen C.W."/>
            <person name="Carey S."/>
            <person name="Hinshaw L."/>
            <person name="Karasin A.I."/>
        </authorList>
    </citation>
    <scope>NUCLEOTIDE SEQUENCE [LARGE SCALE GENOMIC DNA]</scope>
    <source>
        <strain evidence="3">PM4</strain>
    </source>
</reference>
<evidence type="ECO:0000313" key="4">
    <source>
        <dbReference type="Proteomes" id="UP000187822"/>
    </source>
</evidence>
<organism evidence="2 5">
    <name type="scientific">Cuniculiplasma divulgatum</name>
    <dbReference type="NCBI Taxonomy" id="1673428"/>
    <lineage>
        <taxon>Archaea</taxon>
        <taxon>Methanobacteriati</taxon>
        <taxon>Thermoplasmatota</taxon>
        <taxon>Thermoplasmata</taxon>
        <taxon>Thermoplasmatales</taxon>
        <taxon>Cuniculiplasmataceae</taxon>
        <taxon>Cuniculiplasma</taxon>
    </lineage>
</organism>
<dbReference type="InterPro" id="IPR007842">
    <property type="entry name" value="HEPN_dom"/>
</dbReference>
<evidence type="ECO:0000313" key="2">
    <source>
        <dbReference type="EMBL" id="SIM61639.1"/>
    </source>
</evidence>
<proteinExistence type="predicted"/>
<dbReference type="EMBL" id="LT671858">
    <property type="protein sequence ID" value="SIM61639.1"/>
    <property type="molecule type" value="Genomic_DNA"/>
</dbReference>
<protein>
    <submittedName>
        <fullName evidence="2">HEPN domain protein</fullName>
    </submittedName>
</protein>
<evidence type="ECO:0000313" key="5">
    <source>
        <dbReference type="Proteomes" id="UP000195607"/>
    </source>
</evidence>
<dbReference type="Proteomes" id="UP000187822">
    <property type="component" value="Chromosome I"/>
</dbReference>
<dbReference type="SMART" id="SM00748">
    <property type="entry name" value="HEPN"/>
    <property type="match status" value="1"/>
</dbReference>
<evidence type="ECO:0000259" key="1">
    <source>
        <dbReference type="PROSITE" id="PS50910"/>
    </source>
</evidence>